<dbReference type="Proteomes" id="UP000265614">
    <property type="component" value="Unassembled WGS sequence"/>
</dbReference>
<reference evidence="1 2" key="1">
    <citation type="submission" date="2018-09" db="EMBL/GenBank/DDBJ databases">
        <title>YIM 75000 draft genome.</title>
        <authorList>
            <person name="Tang S."/>
            <person name="Feng Y."/>
        </authorList>
    </citation>
    <scope>NUCLEOTIDE SEQUENCE [LARGE SCALE GENOMIC DNA]</scope>
    <source>
        <strain evidence="1 2">YIM 75000</strain>
    </source>
</reference>
<organism evidence="1 2">
    <name type="scientific">Vallicoccus soli</name>
    <dbReference type="NCBI Taxonomy" id="2339232"/>
    <lineage>
        <taxon>Bacteria</taxon>
        <taxon>Bacillati</taxon>
        <taxon>Actinomycetota</taxon>
        <taxon>Actinomycetes</taxon>
        <taxon>Motilibacterales</taxon>
        <taxon>Vallicoccaceae</taxon>
        <taxon>Vallicoccus</taxon>
    </lineage>
</organism>
<sequence>MKQFACGDVVPGCARTFTAPDDDGVLAAVAVHARDDHGLAAVPAPLVAQVRASIRTAA</sequence>
<dbReference type="RefSeq" id="WP_119950391.1">
    <property type="nucleotide sequence ID" value="NZ_QZEZ01000004.1"/>
</dbReference>
<protein>
    <submittedName>
        <fullName evidence="1">DUF1059 domain-containing protein</fullName>
    </submittedName>
</protein>
<dbReference type="OrthoDB" id="3213531at2"/>
<evidence type="ECO:0000313" key="1">
    <source>
        <dbReference type="EMBL" id="RJK95965.1"/>
    </source>
</evidence>
<dbReference type="Pfam" id="PF06348">
    <property type="entry name" value="DUF1059"/>
    <property type="match status" value="1"/>
</dbReference>
<proteinExistence type="predicted"/>
<dbReference type="AlphaFoldDB" id="A0A3A3Z364"/>
<comment type="caution">
    <text evidence="1">The sequence shown here is derived from an EMBL/GenBank/DDBJ whole genome shotgun (WGS) entry which is preliminary data.</text>
</comment>
<keyword evidence="2" id="KW-1185">Reference proteome</keyword>
<evidence type="ECO:0000313" key="2">
    <source>
        <dbReference type="Proteomes" id="UP000265614"/>
    </source>
</evidence>
<gene>
    <name evidence="1" type="ORF">D5H78_10275</name>
</gene>
<accession>A0A3A3Z364</accession>
<dbReference type="EMBL" id="QZEZ01000004">
    <property type="protein sequence ID" value="RJK95965.1"/>
    <property type="molecule type" value="Genomic_DNA"/>
</dbReference>
<dbReference type="InterPro" id="IPR009409">
    <property type="entry name" value="DUF1059"/>
</dbReference>
<name>A0A3A3Z364_9ACTN</name>